<dbReference type="Gene3D" id="3.30.420.10">
    <property type="entry name" value="Ribonuclease H-like superfamily/Ribonuclease H"/>
    <property type="match status" value="1"/>
</dbReference>
<accession>A0AA38W326</accession>
<evidence type="ECO:0000313" key="6">
    <source>
        <dbReference type="Proteomes" id="UP001172457"/>
    </source>
</evidence>
<name>A0AA38W326_9ASTR</name>
<organism evidence="5 6">
    <name type="scientific">Centaurea solstitialis</name>
    <name type="common">yellow star-thistle</name>
    <dbReference type="NCBI Taxonomy" id="347529"/>
    <lineage>
        <taxon>Eukaryota</taxon>
        <taxon>Viridiplantae</taxon>
        <taxon>Streptophyta</taxon>
        <taxon>Embryophyta</taxon>
        <taxon>Tracheophyta</taxon>
        <taxon>Spermatophyta</taxon>
        <taxon>Magnoliopsida</taxon>
        <taxon>eudicotyledons</taxon>
        <taxon>Gunneridae</taxon>
        <taxon>Pentapetalae</taxon>
        <taxon>asterids</taxon>
        <taxon>campanulids</taxon>
        <taxon>Asterales</taxon>
        <taxon>Asteraceae</taxon>
        <taxon>Carduoideae</taxon>
        <taxon>Cardueae</taxon>
        <taxon>Centaureinae</taxon>
        <taxon>Centaurea</taxon>
    </lineage>
</organism>
<dbReference type="AlphaFoldDB" id="A0AA38W326"/>
<feature type="region of interest" description="Disordered" evidence="3">
    <location>
        <begin position="459"/>
        <end position="556"/>
    </location>
</feature>
<evidence type="ECO:0000313" key="5">
    <source>
        <dbReference type="EMBL" id="KAJ9547057.1"/>
    </source>
</evidence>
<keyword evidence="1" id="KW-0479">Metal-binding</keyword>
<dbReference type="InterPro" id="IPR013103">
    <property type="entry name" value="RVT_2"/>
</dbReference>
<feature type="compositionally biased region" description="Gly residues" evidence="3">
    <location>
        <begin position="136"/>
        <end position="145"/>
    </location>
</feature>
<dbReference type="InterPro" id="IPR057670">
    <property type="entry name" value="SH3_retrovirus"/>
</dbReference>
<evidence type="ECO:0000256" key="3">
    <source>
        <dbReference type="SAM" id="MobiDB-lite"/>
    </source>
</evidence>
<dbReference type="InterPro" id="IPR012337">
    <property type="entry name" value="RNaseH-like_sf"/>
</dbReference>
<gene>
    <name evidence="5" type="ORF">OSB04_019600</name>
</gene>
<dbReference type="InterPro" id="IPR036397">
    <property type="entry name" value="RNaseH_sf"/>
</dbReference>
<dbReference type="PROSITE" id="PS50994">
    <property type="entry name" value="INTEGRASE"/>
    <property type="match status" value="1"/>
</dbReference>
<feature type="compositionally biased region" description="Basic and acidic residues" evidence="3">
    <location>
        <begin position="544"/>
        <end position="556"/>
    </location>
</feature>
<proteinExistence type="predicted"/>
<dbReference type="PANTHER" id="PTHR42648:SF22">
    <property type="entry name" value="REVERSE TRANSCRIPTASE TY1_COPIA-TYPE DOMAIN-CONTAINING PROTEIN"/>
    <property type="match status" value="1"/>
</dbReference>
<reference evidence="5" key="1">
    <citation type="submission" date="2023-03" db="EMBL/GenBank/DDBJ databases">
        <title>Chromosome-scale reference genome and RAD-based genetic map of yellow starthistle (Centaurea solstitialis) reveal putative structural variation and QTLs associated with invader traits.</title>
        <authorList>
            <person name="Reatini B."/>
            <person name="Cang F.A."/>
            <person name="Jiang Q."/>
            <person name="Mckibben M.T.W."/>
            <person name="Barker M.S."/>
            <person name="Rieseberg L.H."/>
            <person name="Dlugosch K.M."/>
        </authorList>
    </citation>
    <scope>NUCLEOTIDE SEQUENCE</scope>
    <source>
        <strain evidence="5">CAN-66</strain>
        <tissue evidence="5">Leaf</tissue>
    </source>
</reference>
<protein>
    <recommendedName>
        <fullName evidence="4">Integrase catalytic domain-containing protein</fullName>
    </recommendedName>
</protein>
<comment type="caution">
    <text evidence="5">The sequence shown here is derived from an EMBL/GenBank/DDBJ whole genome shotgun (WGS) entry which is preliminary data.</text>
</comment>
<dbReference type="InterPro" id="IPR001584">
    <property type="entry name" value="Integrase_cat-core"/>
</dbReference>
<dbReference type="SUPFAM" id="SSF53098">
    <property type="entry name" value="Ribonuclease H-like"/>
    <property type="match status" value="1"/>
</dbReference>
<dbReference type="GO" id="GO:0046872">
    <property type="term" value="F:metal ion binding"/>
    <property type="evidence" value="ECO:0007669"/>
    <property type="project" value="UniProtKB-KW"/>
</dbReference>
<dbReference type="PANTHER" id="PTHR42648">
    <property type="entry name" value="TRANSPOSASE, PUTATIVE-RELATED"/>
    <property type="match status" value="1"/>
</dbReference>
<dbReference type="GO" id="GO:0016787">
    <property type="term" value="F:hydrolase activity"/>
    <property type="evidence" value="ECO:0007669"/>
    <property type="project" value="UniProtKB-KW"/>
</dbReference>
<feature type="region of interest" description="Disordered" evidence="3">
    <location>
        <begin position="121"/>
        <end position="145"/>
    </location>
</feature>
<keyword evidence="2" id="KW-0378">Hydrolase</keyword>
<evidence type="ECO:0000256" key="1">
    <source>
        <dbReference type="ARBA" id="ARBA00022723"/>
    </source>
</evidence>
<evidence type="ECO:0000259" key="4">
    <source>
        <dbReference type="PROSITE" id="PS50994"/>
    </source>
</evidence>
<dbReference type="SUPFAM" id="SSF56672">
    <property type="entry name" value="DNA/RNA polymerases"/>
    <property type="match status" value="1"/>
</dbReference>
<dbReference type="GO" id="GO:0003676">
    <property type="term" value="F:nucleic acid binding"/>
    <property type="evidence" value="ECO:0007669"/>
    <property type="project" value="InterPro"/>
</dbReference>
<dbReference type="Pfam" id="PF25597">
    <property type="entry name" value="SH3_retrovirus"/>
    <property type="match status" value="1"/>
</dbReference>
<dbReference type="EMBL" id="JARYMX010000005">
    <property type="protein sequence ID" value="KAJ9547057.1"/>
    <property type="molecule type" value="Genomic_DNA"/>
</dbReference>
<dbReference type="Pfam" id="PF07727">
    <property type="entry name" value="RVT_2"/>
    <property type="match status" value="1"/>
</dbReference>
<dbReference type="InterPro" id="IPR039537">
    <property type="entry name" value="Retrotran_Ty1/copia-like"/>
</dbReference>
<dbReference type="GO" id="GO:0015074">
    <property type="term" value="P:DNA integration"/>
    <property type="evidence" value="ECO:0007669"/>
    <property type="project" value="InterPro"/>
</dbReference>
<evidence type="ECO:0000256" key="2">
    <source>
        <dbReference type="ARBA" id="ARBA00022801"/>
    </source>
</evidence>
<sequence length="1097" mass="123341">MAGSGGDDGTAAAVNRSQRWQWLLAAAAGGGRWRRQQAAAGSSGGWQELAAVAAGGGRRWWRQLGFRRSRLGFRQIRQIRRRFQAAAGGSRQQRRLAGASSGGGWRWQTMVAAARVPAKSARVPADPADPAAVSGGRSGGGFRRQIRGSGGGFRRLVRGSGEGFRQQVRRGFPAAVPTRVFGGSGPTMSAAAVRRCRQGWRYQSGSDTMKVDIWGPATTPNISGSKWFVTFIDDCTRVSWIYLLKAKSDVSRIFPIFHVMIQNQFGTKIKHFRSDNARDYFNQILSSYFQKEGIIHESSCVATPQQNGVAERKNRHLLECTRALLFQHNIPKSYWGEAILTSSYIINRLPSKVLGLQSPLECLSKFHPDVRSSFNLTPRIFGCTSFVHIHSHNRGKLDPRALKCIFVGYSSTQKGYKCYHPPTRKMYISADVTFVEDKPYFTIPYLQGELHTLEDMESNFPPSELLKSEPLESQSSKSEPRESQFESHFPPYESSEPQTESSKFESESNPESPLESSKSESRREPQSESNKKSGGLEGVSKPSDSTRFEQVYARKRDPMVTTMQEQSFEPNSGNEVRMNELETSPEHLPVEPLDPNHDLHLPIAMRKKTRECTKKPLYPLSHFVSLEKFSQSHQSFLSTLNTIPIPSSLSEALSKKEWRLAMEAEMNALEKNETWELVDLPKDKKAVGSKWVYTVKFKADGSLERYKARLVAKGYTQTYGVDYQETFAPVAKMNTVRILLSLAVNFDWELQQYDVKNAFLHGELEEEIYMSIPPGFSGAEKNKICLLKKALYGLKQSPRAWFGRFSKVMIAGGYKQSRGDHTLFIKHSASGEVTILIVYVDDIIVTGNDKAEKEALKQRLAKEFEIKDLGKLKYLLGIEVARSKQGIFISQQKYVTDLLKDTGMTTSKPIGTPIEQNHKLSEALGDKPVDKGMYQRLVGRLIYLAHTRPDIAYSAVNYRLLYFLGGNLISWRSKKQGVVSRSSAEAEFRAMATGVCELLWVKIILEDLRIRWNEPMKLYCDNKSAISIAHNPVQHDRTKHIEIDRHFIKEKLDSGLICTPFVPSGLQLADVMTKGLGTNMFHENVSKLGMEDLYSPA</sequence>
<feature type="domain" description="Integrase catalytic" evidence="4">
    <location>
        <begin position="201"/>
        <end position="367"/>
    </location>
</feature>
<feature type="compositionally biased region" description="Low complexity" evidence="3">
    <location>
        <begin position="124"/>
        <end position="135"/>
    </location>
</feature>
<feature type="compositionally biased region" description="Low complexity" evidence="3">
    <location>
        <begin position="507"/>
        <end position="516"/>
    </location>
</feature>
<dbReference type="Proteomes" id="UP001172457">
    <property type="component" value="Chromosome 5"/>
</dbReference>
<dbReference type="CDD" id="cd09272">
    <property type="entry name" value="RNase_HI_RT_Ty1"/>
    <property type="match status" value="1"/>
</dbReference>
<keyword evidence="6" id="KW-1185">Reference proteome</keyword>
<dbReference type="InterPro" id="IPR043502">
    <property type="entry name" value="DNA/RNA_pol_sf"/>
</dbReference>
<feature type="compositionally biased region" description="Basic and acidic residues" evidence="3">
    <location>
        <begin position="517"/>
        <end position="531"/>
    </location>
</feature>